<accession>A0ACC0ALM8</accession>
<organism evidence="1 2">
    <name type="scientific">Catharanthus roseus</name>
    <name type="common">Madagascar periwinkle</name>
    <name type="synonym">Vinca rosea</name>
    <dbReference type="NCBI Taxonomy" id="4058"/>
    <lineage>
        <taxon>Eukaryota</taxon>
        <taxon>Viridiplantae</taxon>
        <taxon>Streptophyta</taxon>
        <taxon>Embryophyta</taxon>
        <taxon>Tracheophyta</taxon>
        <taxon>Spermatophyta</taxon>
        <taxon>Magnoliopsida</taxon>
        <taxon>eudicotyledons</taxon>
        <taxon>Gunneridae</taxon>
        <taxon>Pentapetalae</taxon>
        <taxon>asterids</taxon>
        <taxon>lamiids</taxon>
        <taxon>Gentianales</taxon>
        <taxon>Apocynaceae</taxon>
        <taxon>Rauvolfioideae</taxon>
        <taxon>Vinceae</taxon>
        <taxon>Catharanthinae</taxon>
        <taxon>Catharanthus</taxon>
    </lineage>
</organism>
<reference evidence="2" key="1">
    <citation type="journal article" date="2023" name="Nat. Plants">
        <title>Single-cell RNA sequencing provides a high-resolution roadmap for understanding the multicellular compartmentation of specialized metabolism.</title>
        <authorList>
            <person name="Sun S."/>
            <person name="Shen X."/>
            <person name="Li Y."/>
            <person name="Li Y."/>
            <person name="Wang S."/>
            <person name="Li R."/>
            <person name="Zhang H."/>
            <person name="Shen G."/>
            <person name="Guo B."/>
            <person name="Wei J."/>
            <person name="Xu J."/>
            <person name="St-Pierre B."/>
            <person name="Chen S."/>
            <person name="Sun C."/>
        </authorList>
    </citation>
    <scope>NUCLEOTIDE SEQUENCE [LARGE SCALE GENOMIC DNA]</scope>
</reference>
<keyword evidence="2" id="KW-1185">Reference proteome</keyword>
<sequence length="166" mass="18766">MGQNNGTQVKISREKKTNRHSAEYRHRNKAKLQTMKTSSLVAEAVWSEIESTRSVTEHQLSVLHFLFGKNFEKATGIVDQRGVRRISGEQSGRTVFQVMGESRRKEEYLCFAGHYCACYSFFYDIVNKGEQLCCKHQLAARLAASIGACVDVKVSDEELALLLCKI</sequence>
<name>A0ACC0ALM8_CATRO</name>
<comment type="caution">
    <text evidence="1">The sequence shown here is derived from an EMBL/GenBank/DDBJ whole genome shotgun (WGS) entry which is preliminary data.</text>
</comment>
<gene>
    <name evidence="1" type="ORF">M9H77_20498</name>
</gene>
<dbReference type="EMBL" id="CM044705">
    <property type="protein sequence ID" value="KAI5661175.1"/>
    <property type="molecule type" value="Genomic_DNA"/>
</dbReference>
<dbReference type="Proteomes" id="UP001060085">
    <property type="component" value="Linkage Group LG05"/>
</dbReference>
<evidence type="ECO:0000313" key="1">
    <source>
        <dbReference type="EMBL" id="KAI5661175.1"/>
    </source>
</evidence>
<protein>
    <submittedName>
        <fullName evidence="1">Uncharacterized protein</fullName>
    </submittedName>
</protein>
<evidence type="ECO:0000313" key="2">
    <source>
        <dbReference type="Proteomes" id="UP001060085"/>
    </source>
</evidence>
<proteinExistence type="predicted"/>